<dbReference type="Proteomes" id="UP001519309">
    <property type="component" value="Unassembled WGS sequence"/>
</dbReference>
<protein>
    <submittedName>
        <fullName evidence="1">Uncharacterized protein</fullName>
    </submittedName>
</protein>
<keyword evidence="2" id="KW-1185">Reference proteome</keyword>
<organism evidence="1 2">
    <name type="scientific">Streptomyces griseochromogenes</name>
    <dbReference type="NCBI Taxonomy" id="68214"/>
    <lineage>
        <taxon>Bacteria</taxon>
        <taxon>Bacillati</taxon>
        <taxon>Actinomycetota</taxon>
        <taxon>Actinomycetes</taxon>
        <taxon>Kitasatosporales</taxon>
        <taxon>Streptomycetaceae</taxon>
        <taxon>Streptomyces</taxon>
    </lineage>
</organism>
<name>A0ABS4LK59_9ACTN</name>
<accession>A0ABS4LK59</accession>
<reference evidence="1 2" key="1">
    <citation type="submission" date="2021-03" db="EMBL/GenBank/DDBJ databases">
        <title>Genomic Encyclopedia of Type Strains, Phase IV (KMG-IV): sequencing the most valuable type-strain genomes for metagenomic binning, comparative biology and taxonomic classification.</title>
        <authorList>
            <person name="Goeker M."/>
        </authorList>
    </citation>
    <scope>NUCLEOTIDE SEQUENCE [LARGE SCALE GENOMIC DNA]</scope>
    <source>
        <strain evidence="1 2">DSM 40499</strain>
    </source>
</reference>
<sequence length="51" mass="5321">MPFPAAGTPAEPVAHGFDRLDGGCLHLGVLQLTRYGPGAEAVIALAPRPRR</sequence>
<dbReference type="EMBL" id="JAGGLP010000001">
    <property type="protein sequence ID" value="MBP2047772.1"/>
    <property type="molecule type" value="Genomic_DNA"/>
</dbReference>
<gene>
    <name evidence="1" type="ORF">J2Z21_000694</name>
</gene>
<proteinExistence type="predicted"/>
<comment type="caution">
    <text evidence="1">The sequence shown here is derived from an EMBL/GenBank/DDBJ whole genome shotgun (WGS) entry which is preliminary data.</text>
</comment>
<evidence type="ECO:0000313" key="2">
    <source>
        <dbReference type="Proteomes" id="UP001519309"/>
    </source>
</evidence>
<evidence type="ECO:0000313" key="1">
    <source>
        <dbReference type="EMBL" id="MBP2047772.1"/>
    </source>
</evidence>